<sequence length="891" mass="104898">MIHLGLYEMIKDKLKSNHIVYVSGNTLDLLCARGCNDKELYRSLWSKKREYLLIKDPFQIAIVNDSVFFFKMFIELYGLYNDSGDDYQLSNLVSINGFYTKANLMQMALSHGAIQVADFIRVNYKLSNDCEEYNEKMLIFSAVSSPHKDLALDFIEKKLNLPIDSLAKRTKSPNILEKDNLPKLVDIIGINSLDYKISLLMNQFYDRGSRALAAHYFDIKFDSRYFTNPKILEYILLMRGVISNNYDFEKLQAFLLGNPDYPVKQLIDTFPLAVFKEDYYLWRVGLEDYEKIKTFSSSASLQDLYSYAFLNFDIDALQMFIKYHTKLGGPFYLSDSLLKIDDSSLLKIKTIEEIFRFFSLCQDNNFPIHWREVFRWLARLYPLEVLEALFFKFQNIELEFNKVVGRYFYFLIEDFSAINSEAMIFDERKVNFLYNTFINTPTLSDENKKQLSECVDGDIIKRFKMVHTLIKLDQDKKELFFLLGDMMFGILSNDLAIEEKITIYEYTDQVQIDNYFNKRIIEVFEINLLKMNVLHMLLPSNIISSIQSNDAQGFFTIIKSIAKKNNLQIDNESLLKTKEDYIKYLISNSLFHHIPGVSMGLILIGISSEDEHITIELVDMILRVYPDGENKKELISSLMKMSLEKHLYKLFNYLFKNGYLNIKDDGLTTCEVMQQRIWETEYSKLYEEPLEKEFTVTYMNYIKLQDFKVYFQDSQDFRSYYMDLAICCNRVDIFDYLLQNCSDTIPSNKLLKEAFIKGNIPIIEYLFKEKKEFFTNRAIDPNELNELALTNGHISVHKIIKSQFPDFNFKPIKNPVLTSIVKNDFCFTLEFLFNTNQLPNLEQFLKIKNILNHVSEKMKFMILNYNKIQKEVKTNDDSVENEKVLKKFKYN</sequence>
<dbReference type="PANTHER" id="PTHR32142:SF51">
    <property type="entry name" value="ANKYRIN REPEAT PROTEIN"/>
    <property type="match status" value="1"/>
</dbReference>
<dbReference type="PANTHER" id="PTHR32142">
    <property type="entry name" value="B BOX-TYPE DOMAIN-CONTAINING PROTEIN-RELATED"/>
    <property type="match status" value="1"/>
</dbReference>
<dbReference type="GeneID" id="10500575"/>
<dbReference type="InParanoid" id="F0ZHW3"/>
<dbReference type="KEGG" id="dpp:DICPUDRAFT_151056"/>
<reference evidence="2" key="1">
    <citation type="journal article" date="2011" name="Genome Biol.">
        <title>Comparative genomics of the social amoebae Dictyostelium discoideum and Dictyostelium purpureum.</title>
        <authorList>
            <consortium name="US DOE Joint Genome Institute (JGI-PGF)"/>
            <person name="Sucgang R."/>
            <person name="Kuo A."/>
            <person name="Tian X."/>
            <person name="Salerno W."/>
            <person name="Parikh A."/>
            <person name="Feasley C.L."/>
            <person name="Dalin E."/>
            <person name="Tu H."/>
            <person name="Huang E."/>
            <person name="Barry K."/>
            <person name="Lindquist E."/>
            <person name="Shapiro H."/>
            <person name="Bruce D."/>
            <person name="Schmutz J."/>
            <person name="Salamov A."/>
            <person name="Fey P."/>
            <person name="Gaudet P."/>
            <person name="Anjard C."/>
            <person name="Babu M.M."/>
            <person name="Basu S."/>
            <person name="Bushmanova Y."/>
            <person name="van der Wel H."/>
            <person name="Katoh-Kurasawa M."/>
            <person name="Dinh C."/>
            <person name="Coutinho P.M."/>
            <person name="Saito T."/>
            <person name="Elias M."/>
            <person name="Schaap P."/>
            <person name="Kay R.R."/>
            <person name="Henrissat B."/>
            <person name="Eichinger L."/>
            <person name="Rivero F."/>
            <person name="Putnam N.H."/>
            <person name="West C.M."/>
            <person name="Loomis W.F."/>
            <person name="Chisholm R.L."/>
            <person name="Shaulsky G."/>
            <person name="Strassmann J.E."/>
            <person name="Queller D.C."/>
            <person name="Kuspa A."/>
            <person name="Grigoriev I.V."/>
        </authorList>
    </citation>
    <scope>NUCLEOTIDE SEQUENCE [LARGE SCALE GENOMIC DNA]</scope>
    <source>
        <strain evidence="2">QSDP1</strain>
    </source>
</reference>
<accession>F0ZHW3</accession>
<dbReference type="RefSeq" id="XP_003287007.1">
    <property type="nucleotide sequence ID" value="XM_003286959.1"/>
</dbReference>
<proteinExistence type="predicted"/>
<dbReference type="Proteomes" id="UP000001064">
    <property type="component" value="Unassembled WGS sequence"/>
</dbReference>
<dbReference type="EMBL" id="GL871025">
    <property type="protein sequence ID" value="EGC36494.1"/>
    <property type="molecule type" value="Genomic_DNA"/>
</dbReference>
<keyword evidence="2" id="KW-1185">Reference proteome</keyword>
<organism evidence="1 2">
    <name type="scientific">Dictyostelium purpureum</name>
    <name type="common">Slime mold</name>
    <dbReference type="NCBI Taxonomy" id="5786"/>
    <lineage>
        <taxon>Eukaryota</taxon>
        <taxon>Amoebozoa</taxon>
        <taxon>Evosea</taxon>
        <taxon>Eumycetozoa</taxon>
        <taxon>Dictyostelia</taxon>
        <taxon>Dictyosteliales</taxon>
        <taxon>Dictyosteliaceae</taxon>
        <taxon>Dictyostelium</taxon>
    </lineage>
</organism>
<dbReference type="VEuPathDB" id="AmoebaDB:DICPUDRAFT_151056"/>
<evidence type="ECO:0000313" key="2">
    <source>
        <dbReference type="Proteomes" id="UP000001064"/>
    </source>
</evidence>
<dbReference type="AlphaFoldDB" id="F0ZHW3"/>
<evidence type="ECO:0000313" key="1">
    <source>
        <dbReference type="EMBL" id="EGC36494.1"/>
    </source>
</evidence>
<gene>
    <name evidence="1" type="ORF">DICPUDRAFT_151056</name>
</gene>
<protein>
    <submittedName>
        <fullName evidence="1">Uncharacterized protein</fullName>
    </submittedName>
</protein>
<name>F0ZHW3_DICPU</name>